<feature type="compositionally biased region" description="Polar residues" evidence="1">
    <location>
        <begin position="98"/>
        <end position="111"/>
    </location>
</feature>
<evidence type="ECO:0000313" key="2">
    <source>
        <dbReference type="EMBL" id="KAA1063991.1"/>
    </source>
</evidence>
<dbReference type="Proteomes" id="UP000324748">
    <property type="component" value="Unassembled WGS sequence"/>
</dbReference>
<feature type="compositionally biased region" description="Low complexity" evidence="1">
    <location>
        <begin position="72"/>
        <end position="83"/>
    </location>
</feature>
<protein>
    <submittedName>
        <fullName evidence="2">Uncharacterized protein</fullName>
    </submittedName>
</protein>
<sequence>MGRWAIKSDELKARHQRPVSNVQGSGISDRHELCQLIIRISYLNAWDLAHQHFRLSSTVGQNSHTLNNWTTAPGLGSSTSGSSASGGAGGAKWSAGSLTNWNQQAHSRTAT</sequence>
<organism evidence="2 3">
    <name type="scientific">Puccinia graminis f. sp. tritici</name>
    <dbReference type="NCBI Taxonomy" id="56615"/>
    <lineage>
        <taxon>Eukaryota</taxon>
        <taxon>Fungi</taxon>
        <taxon>Dikarya</taxon>
        <taxon>Basidiomycota</taxon>
        <taxon>Pucciniomycotina</taxon>
        <taxon>Pucciniomycetes</taxon>
        <taxon>Pucciniales</taxon>
        <taxon>Pucciniaceae</taxon>
        <taxon>Puccinia</taxon>
    </lineage>
</organism>
<evidence type="ECO:0000313" key="3">
    <source>
        <dbReference type="Proteomes" id="UP000324748"/>
    </source>
</evidence>
<gene>
    <name evidence="2" type="ORF">PGT21_000950</name>
</gene>
<accession>A0A5B0LI21</accession>
<dbReference type="AlphaFoldDB" id="A0A5B0LI21"/>
<evidence type="ECO:0000256" key="1">
    <source>
        <dbReference type="SAM" id="MobiDB-lite"/>
    </source>
</evidence>
<reference evidence="2 3" key="1">
    <citation type="submission" date="2019-05" db="EMBL/GenBank/DDBJ databases">
        <title>Emergence of the Ug99 lineage of the wheat stem rust pathogen through somatic hybridization.</title>
        <authorList>
            <person name="Li F."/>
            <person name="Upadhyaya N.M."/>
            <person name="Sperschneider J."/>
            <person name="Matny O."/>
            <person name="Nguyen-Phuc H."/>
            <person name="Mago R."/>
            <person name="Raley C."/>
            <person name="Miller M.E."/>
            <person name="Silverstein K.A.T."/>
            <person name="Henningsen E."/>
            <person name="Hirsch C.D."/>
            <person name="Visser B."/>
            <person name="Pretorius Z.A."/>
            <person name="Steffenson B.J."/>
            <person name="Schwessinger B."/>
            <person name="Dodds P.N."/>
            <person name="Figueroa M."/>
        </authorList>
    </citation>
    <scope>NUCLEOTIDE SEQUENCE [LARGE SCALE GENOMIC DNA]</scope>
    <source>
        <strain evidence="2">21-0</strain>
    </source>
</reference>
<keyword evidence="3" id="KW-1185">Reference proteome</keyword>
<name>A0A5B0LI21_PUCGR</name>
<dbReference type="EMBL" id="VSWC01000200">
    <property type="protein sequence ID" value="KAA1063991.1"/>
    <property type="molecule type" value="Genomic_DNA"/>
</dbReference>
<proteinExistence type="predicted"/>
<comment type="caution">
    <text evidence="2">The sequence shown here is derived from an EMBL/GenBank/DDBJ whole genome shotgun (WGS) entry which is preliminary data.</text>
</comment>
<feature type="region of interest" description="Disordered" evidence="1">
    <location>
        <begin position="70"/>
        <end position="111"/>
    </location>
</feature>